<dbReference type="PANTHER" id="PTHR34220:SF7">
    <property type="entry name" value="SENSOR HISTIDINE KINASE YPDA"/>
    <property type="match status" value="1"/>
</dbReference>
<dbReference type="GO" id="GO:0000155">
    <property type="term" value="F:phosphorelay sensor kinase activity"/>
    <property type="evidence" value="ECO:0007669"/>
    <property type="project" value="InterPro"/>
</dbReference>
<feature type="transmembrane region" description="Helical" evidence="2">
    <location>
        <begin position="87"/>
        <end position="107"/>
    </location>
</feature>
<keyword evidence="2" id="KW-0472">Membrane</keyword>
<dbReference type="AlphaFoldDB" id="A0A9X3F9K3"/>
<keyword evidence="4" id="KW-0808">Transferase</keyword>
<dbReference type="EMBL" id="JAPOHD010000066">
    <property type="protein sequence ID" value="MCY1723036.1"/>
    <property type="molecule type" value="Genomic_DNA"/>
</dbReference>
<keyword evidence="2" id="KW-0812">Transmembrane</keyword>
<feature type="coiled-coil region" evidence="1">
    <location>
        <begin position="146"/>
        <end position="173"/>
    </location>
</feature>
<dbReference type="Pfam" id="PF06580">
    <property type="entry name" value="His_kinase"/>
    <property type="match status" value="1"/>
</dbReference>
<keyword evidence="1" id="KW-0175">Coiled coil</keyword>
<evidence type="ECO:0000256" key="2">
    <source>
        <dbReference type="SAM" id="Phobius"/>
    </source>
</evidence>
<proteinExistence type="predicted"/>
<feature type="domain" description="Signal transduction histidine kinase internal region" evidence="3">
    <location>
        <begin position="166"/>
        <end position="243"/>
    </location>
</feature>
<feature type="transmembrane region" description="Helical" evidence="2">
    <location>
        <begin position="12"/>
        <end position="34"/>
    </location>
</feature>
<dbReference type="InterPro" id="IPR010559">
    <property type="entry name" value="Sig_transdc_His_kin_internal"/>
</dbReference>
<keyword evidence="5" id="KW-1185">Reference proteome</keyword>
<evidence type="ECO:0000313" key="4">
    <source>
        <dbReference type="EMBL" id="MCY1723036.1"/>
    </source>
</evidence>
<sequence>MRINIEKKYRVISALLSLAISMTIHFSLIATVFFDNGFSHHVEEFSPAFVVFELSVTFLISYTIFLLNYFLLVPFKPHVKLHLKKIAMALSITFAVTLILVFFFLLLKGLFSFTVDNFRHKEELLSRNIFAMLLVLISVFFIHLIYQKQTIELENEMLKRESLQSRYESLKNQVSPHFLFNSLTALKTLLQESPKLADQYVNHLAQVLRYTLQSNKWKTVCLEEELEFVLSYIFLLKMRYETNLSVQTEISNNSLQFSIPPLTLQTLIENAVKHNEISKDFPLQIVIKSINEQTIQVKNKIREKLTPEDGTGIGLTNLNKLYHLLGDYEIQITKDDLEFAVDVPLIKT</sequence>
<dbReference type="Proteomes" id="UP001145087">
    <property type="component" value="Unassembled WGS sequence"/>
</dbReference>
<keyword evidence="2" id="KW-1133">Transmembrane helix</keyword>
<name>A0A9X3F9K3_9BACT</name>
<organism evidence="4 5">
    <name type="scientific">Draconibacterium aestuarii</name>
    <dbReference type="NCBI Taxonomy" id="2998507"/>
    <lineage>
        <taxon>Bacteria</taxon>
        <taxon>Pseudomonadati</taxon>
        <taxon>Bacteroidota</taxon>
        <taxon>Bacteroidia</taxon>
        <taxon>Marinilabiliales</taxon>
        <taxon>Prolixibacteraceae</taxon>
        <taxon>Draconibacterium</taxon>
    </lineage>
</organism>
<comment type="caution">
    <text evidence="4">The sequence shown here is derived from an EMBL/GenBank/DDBJ whole genome shotgun (WGS) entry which is preliminary data.</text>
</comment>
<keyword evidence="4" id="KW-0418">Kinase</keyword>
<feature type="transmembrane region" description="Helical" evidence="2">
    <location>
        <begin position="127"/>
        <end position="146"/>
    </location>
</feature>
<dbReference type="InterPro" id="IPR050640">
    <property type="entry name" value="Bact_2-comp_sensor_kinase"/>
</dbReference>
<evidence type="ECO:0000313" key="5">
    <source>
        <dbReference type="Proteomes" id="UP001145087"/>
    </source>
</evidence>
<dbReference type="PANTHER" id="PTHR34220">
    <property type="entry name" value="SENSOR HISTIDINE KINASE YPDA"/>
    <property type="match status" value="1"/>
</dbReference>
<evidence type="ECO:0000259" key="3">
    <source>
        <dbReference type="Pfam" id="PF06580"/>
    </source>
</evidence>
<reference evidence="4" key="1">
    <citation type="submission" date="2022-11" db="EMBL/GenBank/DDBJ databases">
        <title>Marilongibacter aestuarii gen. nov., sp. nov., isolated from tidal flat sediment.</title>
        <authorList>
            <person name="Jiayan W."/>
        </authorList>
    </citation>
    <scope>NUCLEOTIDE SEQUENCE</scope>
    <source>
        <strain evidence="4">Z1-6</strain>
    </source>
</reference>
<accession>A0A9X3F9K3</accession>
<dbReference type="RefSeq" id="WP_343335361.1">
    <property type="nucleotide sequence ID" value="NZ_JAPOHD010000066.1"/>
</dbReference>
<dbReference type="GO" id="GO:0016020">
    <property type="term" value="C:membrane"/>
    <property type="evidence" value="ECO:0007669"/>
    <property type="project" value="InterPro"/>
</dbReference>
<protein>
    <submittedName>
        <fullName evidence="4">Histidine kinase</fullName>
    </submittedName>
</protein>
<gene>
    <name evidence="4" type="ORF">OU798_21995</name>
</gene>
<evidence type="ECO:0000256" key="1">
    <source>
        <dbReference type="SAM" id="Coils"/>
    </source>
</evidence>
<feature type="transmembrane region" description="Helical" evidence="2">
    <location>
        <begin position="54"/>
        <end position="75"/>
    </location>
</feature>